<gene>
    <name evidence="3" type="ORF">ElyMa_002386700</name>
</gene>
<dbReference type="AlphaFoldDB" id="A0AAV4GDY8"/>
<feature type="chain" id="PRO_5043887282" evidence="2">
    <location>
        <begin position="25"/>
        <end position="1045"/>
    </location>
</feature>
<keyword evidence="4" id="KW-1185">Reference proteome</keyword>
<protein>
    <submittedName>
        <fullName evidence="3">Afadin-and alpha-actinin-binding protein</fullName>
    </submittedName>
</protein>
<reference evidence="3 4" key="1">
    <citation type="journal article" date="2021" name="Elife">
        <title>Chloroplast acquisition without the gene transfer in kleptoplastic sea slugs, Plakobranchus ocellatus.</title>
        <authorList>
            <person name="Maeda T."/>
            <person name="Takahashi S."/>
            <person name="Yoshida T."/>
            <person name="Shimamura S."/>
            <person name="Takaki Y."/>
            <person name="Nagai Y."/>
            <person name="Toyoda A."/>
            <person name="Suzuki Y."/>
            <person name="Arimoto A."/>
            <person name="Ishii H."/>
            <person name="Satoh N."/>
            <person name="Nishiyama T."/>
            <person name="Hasebe M."/>
            <person name="Maruyama T."/>
            <person name="Minagawa J."/>
            <person name="Obokata J."/>
            <person name="Shigenobu S."/>
        </authorList>
    </citation>
    <scope>NUCLEOTIDE SEQUENCE [LARGE SCALE GENOMIC DNA]</scope>
</reference>
<organism evidence="3 4">
    <name type="scientific">Elysia marginata</name>
    <dbReference type="NCBI Taxonomy" id="1093978"/>
    <lineage>
        <taxon>Eukaryota</taxon>
        <taxon>Metazoa</taxon>
        <taxon>Spiralia</taxon>
        <taxon>Lophotrochozoa</taxon>
        <taxon>Mollusca</taxon>
        <taxon>Gastropoda</taxon>
        <taxon>Heterobranchia</taxon>
        <taxon>Euthyneura</taxon>
        <taxon>Panpulmonata</taxon>
        <taxon>Sacoglossa</taxon>
        <taxon>Placobranchoidea</taxon>
        <taxon>Plakobranchidae</taxon>
        <taxon>Elysia</taxon>
    </lineage>
</organism>
<evidence type="ECO:0000313" key="4">
    <source>
        <dbReference type="Proteomes" id="UP000762676"/>
    </source>
</evidence>
<dbReference type="Proteomes" id="UP000762676">
    <property type="component" value="Unassembled WGS sequence"/>
</dbReference>
<evidence type="ECO:0000313" key="3">
    <source>
        <dbReference type="EMBL" id="GFR83310.1"/>
    </source>
</evidence>
<dbReference type="InterPro" id="IPR029058">
    <property type="entry name" value="AB_hydrolase_fold"/>
</dbReference>
<sequence length="1045" mass="115484">MDSIKIFYAAFILLHLAGIKTTQGKKQKPETDFIGKEITLLDKTTKCNQAAVSRSAVHMAWMKNQVDDEVVLCCLKFLNSSPEDAFVWALIGTSYDKRSAKKKADFCFQQSTKLSGKHSKFVKDWYYIAPFVIGKTEFDGDPLFSQGGIFNISKFRVSTKPALKLFSELTPKGLLGWAKVRQSQSESLVQVRPAVDWNDLVSSLGSLGITEWQGWALGDLVINEGNLPLAFQCLGVSRCYINNTMTVGDLYHRDYFWNSMVLPRGVHTVFIPLRAKVTASFKFLVTSELPQFQIFQPSFLPDLYEGYFPSKMYIAVPICNSMPQKWLKLTRVEVWKQSEGRALEALLVDSAPRIAPGQTTPVTVELLISDTSKDGNIMVVNSCKENSIELDLKFKTSEGTLNLNLKLRCRHRGSSFLFTFIDHDGSVQQTAAIEPLGYRSSKQQDPCPVVLSLHGTTVSPQNQADSYKKMVDGEFKFGVKDMWLLAPTRHGAHNWEGPGTLTAMAALENLAGMSRDKAIFFTCQADPTRVVFAGHSMGGHGAWHLATHFPDRAVGLVSLAGWIKKEEYGDSNLFYRHDISNSYVDPSLKSIMEACVAENDVDRHTSNLKGVPVLARIGANDRTVHPFYVRRMVRVLKAAGVDVTYSELPGLEHWWWDTKEENDGGCVNDGQIRTFLDQIRSNLNLEAALPVEESGACSKDDDGEGCKASDYKSGYLQEEGVQSQTVTLEVFNPALGEGLKGVHVLQQLIQFRRSSLEIYAEGDFASLKTQNVGCLKIRNTTVPNRSFDLHKVKTLKIDSTTITPFHEITSPYTFCRNLGTGQKEWVHTPGLYQGEAAAFATRGPHNYGPARRVAERPFIIVYGTTGDESTSALLLQHSVYIANQFFATSDTSVSIKGDADIGDTDFENNNLIIIGGPVENSKAEHFLTALPHLKLDFKEGPQLMLGDSCEYKEERTGILTLAPHGSKGLALLLMGLSQSGLEDVVKLATPTIPPMARSPFSNLLPDFVITGPDTGLKGPGGFLCAGSWDNTWRFASHSASCACEA</sequence>
<comment type="caution">
    <text evidence="3">The sequence shown here is derived from an EMBL/GenBank/DDBJ whole genome shotgun (WGS) entry which is preliminary data.</text>
</comment>
<dbReference type="PANTHER" id="PTHR43037:SF4">
    <property type="entry name" value="PEPTIDASE S9 PROLYL OLIGOPEPTIDASE CATALYTIC DOMAIN-CONTAINING PROTEIN"/>
    <property type="match status" value="1"/>
</dbReference>
<dbReference type="Gene3D" id="3.40.50.1820">
    <property type="entry name" value="alpha/beta hydrolase"/>
    <property type="match status" value="1"/>
</dbReference>
<dbReference type="SUPFAM" id="SSF53474">
    <property type="entry name" value="alpha/beta-Hydrolases"/>
    <property type="match status" value="1"/>
</dbReference>
<feature type="signal peptide" evidence="2">
    <location>
        <begin position="1"/>
        <end position="24"/>
    </location>
</feature>
<proteinExistence type="predicted"/>
<accession>A0AAV4GDY8</accession>
<evidence type="ECO:0000256" key="1">
    <source>
        <dbReference type="ARBA" id="ARBA00022729"/>
    </source>
</evidence>
<evidence type="ECO:0000256" key="2">
    <source>
        <dbReference type="SAM" id="SignalP"/>
    </source>
</evidence>
<keyword evidence="1 2" id="KW-0732">Signal</keyword>
<dbReference type="EMBL" id="BMAT01004921">
    <property type="protein sequence ID" value="GFR83310.1"/>
    <property type="molecule type" value="Genomic_DNA"/>
</dbReference>
<dbReference type="PANTHER" id="PTHR43037">
    <property type="entry name" value="UNNAMED PRODUCT-RELATED"/>
    <property type="match status" value="1"/>
</dbReference>
<name>A0AAV4GDY8_9GAST</name>
<dbReference type="InterPro" id="IPR050955">
    <property type="entry name" value="Plant_Biomass_Hydrol_Est"/>
</dbReference>